<keyword evidence="3" id="KW-1185">Reference proteome</keyword>
<evidence type="ECO:0008006" key="4">
    <source>
        <dbReference type="Google" id="ProtNLM"/>
    </source>
</evidence>
<sequence>MNNKEEEDQQTMTISSSSSSNDHHNHSRLFHSIINNQFIRNNIFEHVRKIHIQLKLERRKECHMYCLYDLIRFNRVDLFIKHYPIDQVIKSIPLLQTNLQQGEYQSMLDKKLSSLIVFAIKMNQFRVLEYLIKLIDNNQPEIDNDDNLKYDISATMLTSEFKPSLETAKVLLSSRRLKYGANLLHQVTVTCVFANDPQLVGRAIEMYKLSNHFTATGQNTEPYRINMQDDMERAMEIIDIINEEGLIKNLCWDDISSDSPLHLNHDMLQLYLKKKYILNDQYHQQNNSSNGFWSVYSMKKNGVQPRLFDACIVEYADLDTLRSLSYQPTEGRERDMVAIGASNLDFLYYMQNDLGAKAVMSATLGTAVNQPLSRSLIDCTIYILQLLEKQEDNGQRFKYVPGNGLLRQPQPRPLTMEDAIYFKGSGGGQHWHKLRGDCLALAIKQRDYELVDFVAKDASRQSLSKALETALSTNDRQSIEIILNKFNELKTTTSSSASMMSLSISATSLIRATEDNQDYLFSHIGTSSLKLMVAGEYQEVFPLATIELMSRHGHLEGFLESEIHIAHYLLYCSQENIPLFKTIFQHIVERHQQEGDQIIGHSPDFDSLGDYEPVFKKETKYVLQDAAKSGRFEIAQFLMAANPTLRPTEETIVLAVTNNHLDILSLLINSHASFRVNSQLFAKVMAHSLLVSDDMFKMLMDEFKRLYTDMMSPTAVILEKAIQNLPLDFDQLCFALDRLVAAHSNLFHNPTDRRTYIQPPRNMFSGNTIQSYNMIPLATYFYLAKDSNLMSHLTLDNGYDFNDFYFFK</sequence>
<organism evidence="2 3">
    <name type="scientific">Cavenderia fasciculata</name>
    <name type="common">Slime mold</name>
    <name type="synonym">Dictyostelium fasciculatum</name>
    <dbReference type="NCBI Taxonomy" id="261658"/>
    <lineage>
        <taxon>Eukaryota</taxon>
        <taxon>Amoebozoa</taxon>
        <taxon>Evosea</taxon>
        <taxon>Eumycetozoa</taxon>
        <taxon>Dictyostelia</taxon>
        <taxon>Acytosteliales</taxon>
        <taxon>Cavenderiaceae</taxon>
        <taxon>Cavenderia</taxon>
    </lineage>
</organism>
<feature type="region of interest" description="Disordered" evidence="1">
    <location>
        <begin position="1"/>
        <end position="24"/>
    </location>
</feature>
<proteinExistence type="predicted"/>
<dbReference type="GeneID" id="14867559"/>
<dbReference type="RefSeq" id="XP_004354202.1">
    <property type="nucleotide sequence ID" value="XM_004354150.1"/>
</dbReference>
<dbReference type="InterPro" id="IPR036770">
    <property type="entry name" value="Ankyrin_rpt-contain_sf"/>
</dbReference>
<protein>
    <recommendedName>
        <fullName evidence="4">Ankyrin repeat-containing protein</fullName>
    </recommendedName>
</protein>
<name>F4Q9U1_CACFS</name>
<dbReference type="Proteomes" id="UP000007797">
    <property type="component" value="Unassembled WGS sequence"/>
</dbReference>
<dbReference type="AlphaFoldDB" id="F4Q9U1"/>
<reference evidence="3" key="1">
    <citation type="journal article" date="2011" name="Genome Res.">
        <title>Phylogeny-wide analysis of social amoeba genomes highlights ancient origins for complex intercellular communication.</title>
        <authorList>
            <person name="Heidel A.J."/>
            <person name="Lawal H.M."/>
            <person name="Felder M."/>
            <person name="Schilde C."/>
            <person name="Helps N.R."/>
            <person name="Tunggal B."/>
            <person name="Rivero F."/>
            <person name="John U."/>
            <person name="Schleicher M."/>
            <person name="Eichinger L."/>
            <person name="Platzer M."/>
            <person name="Noegel A.A."/>
            <person name="Schaap P."/>
            <person name="Gloeckner G."/>
        </authorList>
    </citation>
    <scope>NUCLEOTIDE SEQUENCE [LARGE SCALE GENOMIC DNA]</scope>
    <source>
        <strain evidence="3">SH3</strain>
    </source>
</reference>
<dbReference type="SUPFAM" id="SSF140860">
    <property type="entry name" value="Pseudo ankyrin repeat-like"/>
    <property type="match status" value="1"/>
</dbReference>
<gene>
    <name evidence="2" type="ORF">DFA_10299</name>
</gene>
<evidence type="ECO:0000313" key="2">
    <source>
        <dbReference type="EMBL" id="EGG15460.1"/>
    </source>
</evidence>
<evidence type="ECO:0000256" key="1">
    <source>
        <dbReference type="SAM" id="MobiDB-lite"/>
    </source>
</evidence>
<accession>F4Q9U1</accession>
<dbReference type="KEGG" id="dfa:DFA_10299"/>
<dbReference type="SUPFAM" id="SSF48403">
    <property type="entry name" value="Ankyrin repeat"/>
    <property type="match status" value="1"/>
</dbReference>
<dbReference type="EMBL" id="GL883026">
    <property type="protein sequence ID" value="EGG15460.1"/>
    <property type="molecule type" value="Genomic_DNA"/>
</dbReference>
<evidence type="ECO:0000313" key="3">
    <source>
        <dbReference type="Proteomes" id="UP000007797"/>
    </source>
</evidence>